<dbReference type="GO" id="GO:0003677">
    <property type="term" value="F:DNA binding"/>
    <property type="evidence" value="ECO:0007669"/>
    <property type="project" value="UniProtKB-KW"/>
</dbReference>
<evidence type="ECO:0000313" key="6">
    <source>
        <dbReference type="EMBL" id="PZF75097.1"/>
    </source>
</evidence>
<dbReference type="InterPro" id="IPR007324">
    <property type="entry name" value="Sugar-bd_dom_put"/>
</dbReference>
<comment type="similarity">
    <text evidence="1">Belongs to the SorC transcriptional regulatory family.</text>
</comment>
<dbReference type="InterPro" id="IPR036388">
    <property type="entry name" value="WH-like_DNA-bd_sf"/>
</dbReference>
<protein>
    <submittedName>
        <fullName evidence="6">Sugar-binding transcriptional regulator</fullName>
    </submittedName>
</protein>
<name>A0A2W2BGQ1_9HYPH</name>
<dbReference type="RefSeq" id="WP_111200341.1">
    <property type="nucleotide sequence ID" value="NZ_QKVK01000017.1"/>
</dbReference>
<comment type="caution">
    <text evidence="6">The sequence shown here is derived from an EMBL/GenBank/DDBJ whole genome shotgun (WGS) entry which is preliminary data.</text>
</comment>
<proteinExistence type="inferred from homology"/>
<evidence type="ECO:0000259" key="5">
    <source>
        <dbReference type="Pfam" id="PF04198"/>
    </source>
</evidence>
<dbReference type="Proteomes" id="UP000248795">
    <property type="component" value="Unassembled WGS sequence"/>
</dbReference>
<dbReference type="InterPro" id="IPR051054">
    <property type="entry name" value="SorC_transcr_regulators"/>
</dbReference>
<dbReference type="EMBL" id="QKVK01000017">
    <property type="protein sequence ID" value="PZF75097.1"/>
    <property type="molecule type" value="Genomic_DNA"/>
</dbReference>
<dbReference type="SUPFAM" id="SSF100950">
    <property type="entry name" value="NagB/RpiA/CoA transferase-like"/>
    <property type="match status" value="1"/>
</dbReference>
<keyword evidence="4" id="KW-0804">Transcription</keyword>
<feature type="domain" description="Sugar-binding" evidence="5">
    <location>
        <begin position="65"/>
        <end position="315"/>
    </location>
</feature>
<dbReference type="PANTHER" id="PTHR34294:SF1">
    <property type="entry name" value="TRANSCRIPTIONAL REGULATOR LSRR"/>
    <property type="match status" value="1"/>
</dbReference>
<keyword evidence="2" id="KW-0805">Transcription regulation</keyword>
<accession>A0A2W2BGQ1</accession>
<evidence type="ECO:0000256" key="2">
    <source>
        <dbReference type="ARBA" id="ARBA00023015"/>
    </source>
</evidence>
<evidence type="ECO:0000256" key="3">
    <source>
        <dbReference type="ARBA" id="ARBA00023125"/>
    </source>
</evidence>
<gene>
    <name evidence="6" type="ORF">DK847_20120</name>
</gene>
<dbReference type="InterPro" id="IPR037171">
    <property type="entry name" value="NagB/RpiA_transferase-like"/>
</dbReference>
<evidence type="ECO:0000256" key="1">
    <source>
        <dbReference type="ARBA" id="ARBA00010466"/>
    </source>
</evidence>
<dbReference type="GO" id="GO:0030246">
    <property type="term" value="F:carbohydrate binding"/>
    <property type="evidence" value="ECO:0007669"/>
    <property type="project" value="InterPro"/>
</dbReference>
<dbReference type="Gene3D" id="3.40.50.1360">
    <property type="match status" value="1"/>
</dbReference>
<sequence length="328" mass="35782">MGVERGGQGDIGDDLKTKVAWLYYMEGLTQDKISETLGLSRSRVLRILASSRQNGMVQIRVTTKLTKCVALERALETRYGLERAIVIPNPQDAAATNQLIGAALGEYLNDNIPDDATIGLGWGRTLSASLPAIEHREKSGVSVLSMLGGLTRVSGANPSEFSWRLADRLSAECYLMAAPVFAPDVRTREALLAHPGIEEIFRRAKRLDLAILSVGDLSPVSTFSEYVLLERNEFAALQGAGAVGDVLCRFIDADGNIIDHEINRRVIAVDPRDLHGARKIVLASGGWQKYGVIRGALRLLKPQVLVTDELVAERLASEARPQEMTPRT</sequence>
<dbReference type="PANTHER" id="PTHR34294">
    <property type="entry name" value="TRANSCRIPTIONAL REGULATOR-RELATED"/>
    <property type="match status" value="1"/>
</dbReference>
<evidence type="ECO:0000256" key="4">
    <source>
        <dbReference type="ARBA" id="ARBA00023163"/>
    </source>
</evidence>
<evidence type="ECO:0000313" key="7">
    <source>
        <dbReference type="Proteomes" id="UP000248795"/>
    </source>
</evidence>
<dbReference type="Pfam" id="PF04198">
    <property type="entry name" value="Sugar-bind"/>
    <property type="match status" value="1"/>
</dbReference>
<keyword evidence="3" id="KW-0238">DNA-binding</keyword>
<dbReference type="AlphaFoldDB" id="A0A2W2BGQ1"/>
<organism evidence="6 7">
    <name type="scientific">Aestuariivirga litoralis</name>
    <dbReference type="NCBI Taxonomy" id="2650924"/>
    <lineage>
        <taxon>Bacteria</taxon>
        <taxon>Pseudomonadati</taxon>
        <taxon>Pseudomonadota</taxon>
        <taxon>Alphaproteobacteria</taxon>
        <taxon>Hyphomicrobiales</taxon>
        <taxon>Aestuariivirgaceae</taxon>
        <taxon>Aestuariivirga</taxon>
    </lineage>
</organism>
<reference evidence="7" key="1">
    <citation type="submission" date="2018-06" db="EMBL/GenBank/DDBJ databases">
        <title>Aestuariibacter litoralis strain KCTC 52945T.</title>
        <authorList>
            <person name="Li X."/>
            <person name="Salam N."/>
            <person name="Li J.-L."/>
            <person name="Chen Y.-M."/>
            <person name="Yang Z.-W."/>
            <person name="Zhang L.-Y."/>
            <person name="Han M.-X."/>
            <person name="Xiao M."/>
            <person name="Li W.-J."/>
        </authorList>
    </citation>
    <scope>NUCLEOTIDE SEQUENCE [LARGE SCALE GENOMIC DNA]</scope>
    <source>
        <strain evidence="7">KCTC 52945</strain>
    </source>
</reference>
<dbReference type="Gene3D" id="1.10.10.10">
    <property type="entry name" value="Winged helix-like DNA-binding domain superfamily/Winged helix DNA-binding domain"/>
    <property type="match status" value="1"/>
</dbReference>
<keyword evidence="7" id="KW-1185">Reference proteome</keyword>